<evidence type="ECO:0000313" key="1">
    <source>
        <dbReference type="EMBL" id="WVZ75390.1"/>
    </source>
</evidence>
<proteinExistence type="predicted"/>
<dbReference type="Proteomes" id="UP001341281">
    <property type="component" value="Chromosome 05"/>
</dbReference>
<name>A0AAQ3TKQ3_PASNO</name>
<keyword evidence="2" id="KW-1185">Reference proteome</keyword>
<protein>
    <submittedName>
        <fullName evidence="1">Uncharacterized protein</fullName>
    </submittedName>
</protein>
<organism evidence="1 2">
    <name type="scientific">Paspalum notatum var. saurae</name>
    <dbReference type="NCBI Taxonomy" id="547442"/>
    <lineage>
        <taxon>Eukaryota</taxon>
        <taxon>Viridiplantae</taxon>
        <taxon>Streptophyta</taxon>
        <taxon>Embryophyta</taxon>
        <taxon>Tracheophyta</taxon>
        <taxon>Spermatophyta</taxon>
        <taxon>Magnoliopsida</taxon>
        <taxon>Liliopsida</taxon>
        <taxon>Poales</taxon>
        <taxon>Poaceae</taxon>
        <taxon>PACMAD clade</taxon>
        <taxon>Panicoideae</taxon>
        <taxon>Andropogonodae</taxon>
        <taxon>Paspaleae</taxon>
        <taxon>Paspalinae</taxon>
        <taxon>Paspalum</taxon>
    </lineage>
</organism>
<dbReference type="AlphaFoldDB" id="A0AAQ3TKQ3"/>
<gene>
    <name evidence="1" type="ORF">U9M48_023446</name>
</gene>
<sequence length="101" mass="11250">MGLKGCTQKLRESLRDYIRRFSQKRNELPDVTDSDVVSAFTYGTFNEALIHELGRGWPRTTADLLDIATKFADGEDAVGAIFRKARPSRKDGKGTSGAKRD</sequence>
<accession>A0AAQ3TKQ3</accession>
<reference evidence="1 2" key="1">
    <citation type="submission" date="2024-02" db="EMBL/GenBank/DDBJ databases">
        <title>High-quality chromosome-scale genome assembly of Pensacola bahiagrass (Paspalum notatum Flugge var. saurae).</title>
        <authorList>
            <person name="Vega J.M."/>
            <person name="Podio M."/>
            <person name="Orjuela J."/>
            <person name="Siena L.A."/>
            <person name="Pessino S.C."/>
            <person name="Combes M.C."/>
            <person name="Mariac C."/>
            <person name="Albertini E."/>
            <person name="Pupilli F."/>
            <person name="Ortiz J.P.A."/>
            <person name="Leblanc O."/>
        </authorList>
    </citation>
    <scope>NUCLEOTIDE SEQUENCE [LARGE SCALE GENOMIC DNA]</scope>
    <source>
        <strain evidence="1">R1</strain>
        <tissue evidence="1">Leaf</tissue>
    </source>
</reference>
<dbReference type="EMBL" id="CP144749">
    <property type="protein sequence ID" value="WVZ75390.1"/>
    <property type="molecule type" value="Genomic_DNA"/>
</dbReference>
<evidence type="ECO:0000313" key="2">
    <source>
        <dbReference type="Proteomes" id="UP001341281"/>
    </source>
</evidence>